<accession>A0ABT3UUE8</accession>
<gene>
    <name evidence="1" type="ORF">K3769_00035</name>
</gene>
<keyword evidence="2" id="KW-1185">Reference proteome</keyword>
<protein>
    <submittedName>
        <fullName evidence="1">Uncharacterized protein</fullName>
    </submittedName>
</protein>
<name>A0ABT3UUE8_9ACTN</name>
<proteinExistence type="predicted"/>
<evidence type="ECO:0000313" key="2">
    <source>
        <dbReference type="Proteomes" id="UP001165590"/>
    </source>
</evidence>
<organism evidence="1 2">
    <name type="scientific">Streptomyces ortus</name>
    <dbReference type="NCBI Taxonomy" id="2867268"/>
    <lineage>
        <taxon>Bacteria</taxon>
        <taxon>Bacillati</taxon>
        <taxon>Actinomycetota</taxon>
        <taxon>Actinomycetes</taxon>
        <taxon>Kitasatosporales</taxon>
        <taxon>Streptomycetaceae</taxon>
        <taxon>Streptomyces</taxon>
    </lineage>
</organism>
<evidence type="ECO:0000313" key="1">
    <source>
        <dbReference type="EMBL" id="MCX4231188.1"/>
    </source>
</evidence>
<sequence>MGFIADKTVELRAAVQSGDSDRAAQVLTETVLENDQPFETTLADMTATDRRQQS</sequence>
<dbReference type="Proteomes" id="UP001165590">
    <property type="component" value="Unassembled WGS sequence"/>
</dbReference>
<dbReference type="RefSeq" id="WP_267024319.1">
    <property type="nucleotide sequence ID" value="NZ_JAIFZO010000001.1"/>
</dbReference>
<comment type="caution">
    <text evidence="1">The sequence shown here is derived from an EMBL/GenBank/DDBJ whole genome shotgun (WGS) entry which is preliminary data.</text>
</comment>
<reference evidence="1" key="1">
    <citation type="journal article" date="2022" name="bioRxiv">
        <title>Discovery and biosynthetic assessment of Streptomyces ortus sp nov. isolated from a deep-sea sponge.</title>
        <authorList>
            <person name="Williams S.E."/>
        </authorList>
    </citation>
    <scope>NUCLEOTIDE SEQUENCE</scope>
    <source>
        <strain evidence="1">A15ISP2-DRY2</strain>
    </source>
</reference>
<dbReference type="EMBL" id="JAIFZO010000001">
    <property type="protein sequence ID" value="MCX4231188.1"/>
    <property type="molecule type" value="Genomic_DNA"/>
</dbReference>